<dbReference type="SUPFAM" id="SSF46600">
    <property type="entry name" value="C-terminal UvrC-binding domain of UvrB"/>
    <property type="match status" value="1"/>
</dbReference>
<keyword evidence="1" id="KW-0227">DNA damage</keyword>
<dbReference type="RefSeq" id="WP_105482578.1">
    <property type="nucleotide sequence ID" value="NZ_NIGF01000002.1"/>
</dbReference>
<keyword evidence="1" id="KW-0742">SOS response</keyword>
<dbReference type="PROSITE" id="PS50164">
    <property type="entry name" value="GIY_YIG"/>
    <property type="match status" value="1"/>
</dbReference>
<evidence type="ECO:0000313" key="5">
    <source>
        <dbReference type="Proteomes" id="UP000237684"/>
    </source>
</evidence>
<dbReference type="PANTHER" id="PTHR30562:SF1">
    <property type="entry name" value="UVRABC SYSTEM PROTEIN C"/>
    <property type="match status" value="1"/>
</dbReference>
<dbReference type="AlphaFoldDB" id="A0A2S8SWS3"/>
<feature type="region of interest" description="Disordered" evidence="2">
    <location>
        <begin position="11"/>
        <end position="32"/>
    </location>
</feature>
<dbReference type="InterPro" id="IPR000305">
    <property type="entry name" value="GIY-YIG_endonuc"/>
</dbReference>
<feature type="domain" description="GIY-YIG" evidence="3">
    <location>
        <begin position="38"/>
        <end position="118"/>
    </location>
</feature>
<reference evidence="4 5" key="1">
    <citation type="journal article" date="2018" name="Syst. Appl. Microbiol.">
        <title>Abditibacterium utsteinense sp. nov., the first cultivated member of candidate phylum FBP, isolated from ice-free Antarctic soil samples.</title>
        <authorList>
            <person name="Tahon G."/>
            <person name="Tytgat B."/>
            <person name="Lebbe L."/>
            <person name="Carlier A."/>
            <person name="Willems A."/>
        </authorList>
    </citation>
    <scope>NUCLEOTIDE SEQUENCE [LARGE SCALE GENOMIC DNA]</scope>
    <source>
        <strain evidence="4 5">LMG 29911</strain>
    </source>
</reference>
<gene>
    <name evidence="4" type="ORF">B1R32_102252</name>
</gene>
<proteinExistence type="predicted"/>
<dbReference type="GO" id="GO:0009380">
    <property type="term" value="C:excinuclease repair complex"/>
    <property type="evidence" value="ECO:0007669"/>
    <property type="project" value="TreeGrafter"/>
</dbReference>
<evidence type="ECO:0000313" key="4">
    <source>
        <dbReference type="EMBL" id="PQV65243.1"/>
    </source>
</evidence>
<dbReference type="InterPro" id="IPR047296">
    <property type="entry name" value="GIY-YIG_UvrC_Cho"/>
</dbReference>
<dbReference type="OrthoDB" id="9804933at2"/>
<dbReference type="CDD" id="cd10434">
    <property type="entry name" value="GIY-YIG_UvrC_Cho"/>
    <property type="match status" value="1"/>
</dbReference>
<evidence type="ECO:0000256" key="2">
    <source>
        <dbReference type="SAM" id="MobiDB-lite"/>
    </source>
</evidence>
<dbReference type="PANTHER" id="PTHR30562">
    <property type="entry name" value="UVRC/OXIDOREDUCTASE"/>
    <property type="match status" value="1"/>
</dbReference>
<dbReference type="InterPro" id="IPR035901">
    <property type="entry name" value="GIY-YIG_endonuc_sf"/>
</dbReference>
<organism evidence="4 5">
    <name type="scientific">Abditibacterium utsteinense</name>
    <dbReference type="NCBI Taxonomy" id="1960156"/>
    <lineage>
        <taxon>Bacteria</taxon>
        <taxon>Pseudomonadati</taxon>
        <taxon>Abditibacteriota</taxon>
        <taxon>Abditibacteriia</taxon>
        <taxon>Abditibacteriales</taxon>
        <taxon>Abditibacteriaceae</taxon>
        <taxon>Abditibacterium</taxon>
    </lineage>
</organism>
<keyword evidence="5" id="KW-1185">Reference proteome</keyword>
<dbReference type="InParanoid" id="A0A2S8SWS3"/>
<accession>A0A2S8SWS3</accession>
<name>A0A2S8SWS3_9BACT</name>
<dbReference type="GO" id="GO:0009432">
    <property type="term" value="P:SOS response"/>
    <property type="evidence" value="ECO:0007669"/>
    <property type="project" value="UniProtKB-KW"/>
</dbReference>
<dbReference type="Proteomes" id="UP000237684">
    <property type="component" value="Unassembled WGS sequence"/>
</dbReference>
<dbReference type="SMART" id="SM00465">
    <property type="entry name" value="GIYc"/>
    <property type="match status" value="1"/>
</dbReference>
<dbReference type="InterPro" id="IPR050066">
    <property type="entry name" value="UvrABC_protein_C"/>
</dbReference>
<protein>
    <recommendedName>
        <fullName evidence="3">GIY-YIG domain-containing protein</fullName>
    </recommendedName>
</protein>
<dbReference type="Gene3D" id="3.40.1440.10">
    <property type="entry name" value="GIY-YIG endonuclease"/>
    <property type="match status" value="1"/>
</dbReference>
<dbReference type="EMBL" id="NIGF01000002">
    <property type="protein sequence ID" value="PQV65243.1"/>
    <property type="molecule type" value="Genomic_DNA"/>
</dbReference>
<dbReference type="InterPro" id="IPR036876">
    <property type="entry name" value="UVR_dom_sf"/>
</dbReference>
<dbReference type="GO" id="GO:0006289">
    <property type="term" value="P:nucleotide-excision repair"/>
    <property type="evidence" value="ECO:0007669"/>
    <property type="project" value="InterPro"/>
</dbReference>
<evidence type="ECO:0000256" key="1">
    <source>
        <dbReference type="ARBA" id="ARBA00023236"/>
    </source>
</evidence>
<evidence type="ECO:0000259" key="3">
    <source>
        <dbReference type="PROSITE" id="PS50164"/>
    </source>
</evidence>
<sequence length="445" mass="50657">MPSPLRAFGAYRPKNPFEGRQDTRKRRRFKEQTKQIPKCPGVYFFHGHDDRLLYIGKAKVLRERVRSYFSDTSLPRPQKIKRLLAEIERFEVRPVGSELEALLLERRLIAEMQPLLNRQLKRFDVYPYLLLSHEDFPRLTITRAEPAQGQKDEETGQILREMRDLMGRETQVGLRPLETPPRAGEIPGLYLGPFTSPRHAYWALEAVVKLFPLRSCEGEIKVDSNGRGCFYREIGRCCGPCIGQTPREEYAKLCADLVQLLQTGAAPQIDALKAKMIRLAQEWKFEEAGEVKEQLAAIESVAARLRRLERMRRDNNAVIAQPALPDENGAPRTALFLVRGGSVRRHLTLDSTSAAWDKACAVIKSVFEGELVPAQFTAKTELDEMMILDRWIRSNGDLPCVAMMNQKTSRQWASNALRQLKSASLEFETPSTTVKKATPRGKISP</sequence>
<dbReference type="SUPFAM" id="SSF82771">
    <property type="entry name" value="GIY-YIG endonuclease"/>
    <property type="match status" value="1"/>
</dbReference>
<comment type="caution">
    <text evidence="4">The sequence shown here is derived from an EMBL/GenBank/DDBJ whole genome shotgun (WGS) entry which is preliminary data.</text>
</comment>